<evidence type="ECO:0000256" key="2">
    <source>
        <dbReference type="SAM" id="SignalP"/>
    </source>
</evidence>
<dbReference type="InterPro" id="IPR052684">
    <property type="entry name" value="Podoplanin_domain"/>
</dbReference>
<keyword evidence="1" id="KW-0812">Transmembrane</keyword>
<dbReference type="PANTHER" id="PTHR47390:SF1">
    <property type="entry name" value="PODOPLANIN"/>
    <property type="match status" value="1"/>
</dbReference>
<evidence type="ECO:0000256" key="1">
    <source>
        <dbReference type="SAM" id="Phobius"/>
    </source>
</evidence>
<feature type="signal peptide" evidence="2">
    <location>
        <begin position="1"/>
        <end position="21"/>
    </location>
</feature>
<keyword evidence="2" id="KW-0732">Signal</keyword>
<dbReference type="Proteomes" id="UP001187415">
    <property type="component" value="Unassembled WGS sequence"/>
</dbReference>
<dbReference type="GO" id="GO:0016477">
    <property type="term" value="P:cell migration"/>
    <property type="evidence" value="ECO:0007669"/>
    <property type="project" value="TreeGrafter"/>
</dbReference>
<proteinExistence type="predicted"/>
<dbReference type="AlphaFoldDB" id="A0AA88SYP6"/>
<accession>A0AA88SYP6</accession>
<comment type="caution">
    <text evidence="3">The sequence shown here is derived from an EMBL/GenBank/DDBJ whole genome shotgun (WGS) entry which is preliminary data.</text>
</comment>
<protein>
    <recommendedName>
        <fullName evidence="5">Podoplanin</fullName>
    </recommendedName>
</protein>
<keyword evidence="4" id="KW-1185">Reference proteome</keyword>
<name>A0AA88SYP6_CHASR</name>
<dbReference type="GO" id="GO:0007165">
    <property type="term" value="P:signal transduction"/>
    <property type="evidence" value="ECO:0007669"/>
    <property type="project" value="TreeGrafter"/>
</dbReference>
<sequence length="171" mass="18070">MNVQLLLLLALVGPFCAFTHASPTMHPTGTTTDEPTTQEVQSVTDAFFSFGPSTKNPHEPTTTYEVTAVFKGDHTVLTTDPPLTLATTIEPEFLITTSAVVDIVFTEPEKSDVSSTASGTEKDPEVVVEDKIVEGLSAGQVVGIVIGALLAVVVLIAVIIAVVRRMGNYSP</sequence>
<feature type="transmembrane region" description="Helical" evidence="1">
    <location>
        <begin position="141"/>
        <end position="163"/>
    </location>
</feature>
<organism evidence="3 4">
    <name type="scientific">Channa striata</name>
    <name type="common">Snakehead murrel</name>
    <name type="synonym">Ophicephalus striatus</name>
    <dbReference type="NCBI Taxonomy" id="64152"/>
    <lineage>
        <taxon>Eukaryota</taxon>
        <taxon>Metazoa</taxon>
        <taxon>Chordata</taxon>
        <taxon>Craniata</taxon>
        <taxon>Vertebrata</taxon>
        <taxon>Euteleostomi</taxon>
        <taxon>Actinopterygii</taxon>
        <taxon>Neopterygii</taxon>
        <taxon>Teleostei</taxon>
        <taxon>Neoteleostei</taxon>
        <taxon>Acanthomorphata</taxon>
        <taxon>Anabantaria</taxon>
        <taxon>Anabantiformes</taxon>
        <taxon>Channoidei</taxon>
        <taxon>Channidae</taxon>
        <taxon>Channa</taxon>
    </lineage>
</organism>
<dbReference type="GO" id="GO:0007155">
    <property type="term" value="P:cell adhesion"/>
    <property type="evidence" value="ECO:0007669"/>
    <property type="project" value="TreeGrafter"/>
</dbReference>
<keyword evidence="1" id="KW-1133">Transmembrane helix</keyword>
<gene>
    <name evidence="3" type="ORF">Q5P01_007508</name>
</gene>
<feature type="chain" id="PRO_5041646988" description="Podoplanin" evidence="2">
    <location>
        <begin position="22"/>
        <end position="171"/>
    </location>
</feature>
<keyword evidence="1" id="KW-0472">Membrane</keyword>
<evidence type="ECO:0000313" key="3">
    <source>
        <dbReference type="EMBL" id="KAK2851232.1"/>
    </source>
</evidence>
<dbReference type="PANTHER" id="PTHR47390">
    <property type="entry name" value="PODOPLANIN"/>
    <property type="match status" value="1"/>
</dbReference>
<evidence type="ECO:0000313" key="4">
    <source>
        <dbReference type="Proteomes" id="UP001187415"/>
    </source>
</evidence>
<reference evidence="3" key="1">
    <citation type="submission" date="2023-07" db="EMBL/GenBank/DDBJ databases">
        <title>Chromosome-level Genome Assembly of Striped Snakehead (Channa striata).</title>
        <authorList>
            <person name="Liu H."/>
        </authorList>
    </citation>
    <scope>NUCLEOTIDE SEQUENCE</scope>
    <source>
        <strain evidence="3">Gz</strain>
        <tissue evidence="3">Muscle</tissue>
    </source>
</reference>
<dbReference type="GO" id="GO:1901731">
    <property type="term" value="P:positive regulation of platelet aggregation"/>
    <property type="evidence" value="ECO:0007669"/>
    <property type="project" value="TreeGrafter"/>
</dbReference>
<dbReference type="EMBL" id="JAUPFM010000005">
    <property type="protein sequence ID" value="KAK2851232.1"/>
    <property type="molecule type" value="Genomic_DNA"/>
</dbReference>
<evidence type="ECO:0008006" key="5">
    <source>
        <dbReference type="Google" id="ProtNLM"/>
    </source>
</evidence>